<dbReference type="EMBL" id="LQPK01000006">
    <property type="protein sequence ID" value="ORW32713.1"/>
    <property type="molecule type" value="Genomic_DNA"/>
</dbReference>
<evidence type="ECO:0000313" key="3">
    <source>
        <dbReference type="Proteomes" id="UP000193801"/>
    </source>
</evidence>
<dbReference type="Proteomes" id="UP000193801">
    <property type="component" value="Unassembled WGS sequence"/>
</dbReference>
<evidence type="ECO:0000313" key="2">
    <source>
        <dbReference type="EMBL" id="ORW32713.1"/>
    </source>
</evidence>
<evidence type="ECO:0008006" key="4">
    <source>
        <dbReference type="Google" id="ProtNLM"/>
    </source>
</evidence>
<name>A0ABX3VSB1_9MYCO</name>
<gene>
    <name evidence="2" type="ORF">AWB91_09470</name>
</gene>
<accession>A0ABX3VSB1</accession>
<keyword evidence="3" id="KW-1185">Reference proteome</keyword>
<organism evidence="2 3">
    <name type="scientific">Mycobacterium paraense</name>
    <dbReference type="NCBI Taxonomy" id="767916"/>
    <lineage>
        <taxon>Bacteria</taxon>
        <taxon>Bacillati</taxon>
        <taxon>Actinomycetota</taxon>
        <taxon>Actinomycetes</taxon>
        <taxon>Mycobacteriales</taxon>
        <taxon>Mycobacteriaceae</taxon>
        <taxon>Mycobacterium</taxon>
        <taxon>Mycobacterium simiae complex</taxon>
    </lineage>
</organism>
<protein>
    <recommendedName>
        <fullName evidence="4">DNA-binding protein</fullName>
    </recommendedName>
</protein>
<sequence length="63" mass="6977">MFPGTKIGRHWVMTEAQVAAMLQVLSTEDEVSKRPEPEPAKPEAVSFGASLSPRSRNRLRAVK</sequence>
<reference evidence="2 3" key="1">
    <citation type="journal article" date="2015" name="Emerg. Microbes Infect.">
        <title>Characterization of 17 strains belonging to the Mycobacterium simiae complex and description of Mycobacterium paraense sp. nov.</title>
        <authorList>
            <person name="Fusco da Costa A.R."/>
            <person name="Fedrizzi T."/>
            <person name="Lopes M.L."/>
            <person name="Pecorari M."/>
            <person name="Oliveira da Costa W.L."/>
            <person name="Giacobazzi E."/>
            <person name="da Costa Bahia J.R."/>
            <person name="De Sanctis V."/>
            <person name="Batista Lima K.V."/>
            <person name="Bertorelli R."/>
            <person name="Grottola A."/>
            <person name="Fabio A."/>
            <person name="Mariottini A."/>
            <person name="Ferretti P."/>
            <person name="Di Leva F."/>
            <person name="Fregni Serpini G."/>
            <person name="Tagliazucchi S."/>
            <person name="Rumpianesi F."/>
            <person name="Jousson O."/>
            <person name="Segata N."/>
            <person name="Tortoli E."/>
        </authorList>
    </citation>
    <scope>NUCLEOTIDE SEQUENCE [LARGE SCALE GENOMIC DNA]</scope>
    <source>
        <strain evidence="2 3">FI-07156</strain>
    </source>
</reference>
<feature type="compositionally biased region" description="Basic and acidic residues" evidence="1">
    <location>
        <begin position="30"/>
        <end position="41"/>
    </location>
</feature>
<feature type="region of interest" description="Disordered" evidence="1">
    <location>
        <begin position="28"/>
        <end position="63"/>
    </location>
</feature>
<proteinExistence type="predicted"/>
<comment type="caution">
    <text evidence="2">The sequence shown here is derived from an EMBL/GenBank/DDBJ whole genome shotgun (WGS) entry which is preliminary data.</text>
</comment>
<evidence type="ECO:0000256" key="1">
    <source>
        <dbReference type="SAM" id="MobiDB-lite"/>
    </source>
</evidence>